<protein>
    <submittedName>
        <fullName evidence="1">Reverse gyrase zinc finger</fullName>
    </submittedName>
</protein>
<evidence type="ECO:0000313" key="1">
    <source>
        <dbReference type="EMBL" id="DAF49827.1"/>
    </source>
</evidence>
<name>A0A8S5SG65_9CAUD</name>
<proteinExistence type="predicted"/>
<dbReference type="EMBL" id="BK032589">
    <property type="protein sequence ID" value="DAF49827.1"/>
    <property type="molecule type" value="Genomic_DNA"/>
</dbReference>
<reference evidence="1" key="1">
    <citation type="journal article" date="2021" name="Proc. Natl. Acad. Sci. U.S.A.">
        <title>A Catalog of Tens of Thousands of Viruses from Human Metagenomes Reveals Hidden Associations with Chronic Diseases.</title>
        <authorList>
            <person name="Tisza M.J."/>
            <person name="Buck C.B."/>
        </authorList>
    </citation>
    <scope>NUCLEOTIDE SEQUENCE</scope>
    <source>
        <strain evidence="1">CtBbR2</strain>
    </source>
</reference>
<sequence>MAYAGKCDRCGGFYDLPFEHGTAIRARIVDVFDDTVETKDLCSDCMNELHRFLDGAELNDPGVIEDKGQIGFRMKMDPDNHLMNRFMRKE</sequence>
<organism evidence="1">
    <name type="scientific">Myoviridae sp. ctBbR2</name>
    <dbReference type="NCBI Taxonomy" id="2827667"/>
    <lineage>
        <taxon>Viruses</taxon>
        <taxon>Duplodnaviria</taxon>
        <taxon>Heunggongvirae</taxon>
        <taxon>Uroviricota</taxon>
        <taxon>Caudoviricetes</taxon>
    </lineage>
</organism>
<accession>A0A8S5SG65</accession>